<evidence type="ECO:0000256" key="5">
    <source>
        <dbReference type="ARBA" id="ARBA00023136"/>
    </source>
</evidence>
<evidence type="ECO:0000256" key="4">
    <source>
        <dbReference type="ARBA" id="ARBA00022490"/>
    </source>
</evidence>
<keyword evidence="13" id="KW-1185">Reference proteome</keyword>
<dbReference type="SMART" id="SM00584">
    <property type="entry name" value="TLDc"/>
    <property type="match status" value="1"/>
</dbReference>
<feature type="domain" description="TLDc" evidence="11">
    <location>
        <begin position="210"/>
        <end position="376"/>
    </location>
</feature>
<dbReference type="GO" id="GO:0005764">
    <property type="term" value="C:lysosome"/>
    <property type="evidence" value="ECO:0007669"/>
    <property type="project" value="UniProtKB-SubCell"/>
</dbReference>
<keyword evidence="6" id="KW-0458">Lysosome</keyword>
<proteinExistence type="predicted"/>
<dbReference type="OrthoDB" id="289228at2759"/>
<evidence type="ECO:0000256" key="8">
    <source>
        <dbReference type="ARBA" id="ARBA00041780"/>
    </source>
</evidence>
<evidence type="ECO:0000259" key="11">
    <source>
        <dbReference type="PROSITE" id="PS51886"/>
    </source>
</evidence>
<dbReference type="PANTHER" id="PTHR23354">
    <property type="entry name" value="NUCLEOLAR PROTEIN 7/ESTROGEN RECEPTOR COACTIVATOR-RELATED"/>
    <property type="match status" value="1"/>
</dbReference>
<comment type="subcellular location">
    <subcellularLocation>
        <location evidence="3">Cytoplasm</location>
    </subcellularLocation>
    <subcellularLocation>
        <location evidence="2">Lysosome</location>
    </subcellularLocation>
    <subcellularLocation>
        <location evidence="1">Membrane</location>
    </subcellularLocation>
</comment>
<evidence type="ECO:0000256" key="6">
    <source>
        <dbReference type="ARBA" id="ARBA00023228"/>
    </source>
</evidence>
<keyword evidence="5" id="KW-0472">Membrane</keyword>
<evidence type="ECO:0000313" key="12">
    <source>
        <dbReference type="EMBL" id="KAF0311990.1"/>
    </source>
</evidence>
<dbReference type="PANTHER" id="PTHR23354:SF131">
    <property type="entry name" value="MTOR-ASSOCIATED PROTEIN MEAK7"/>
    <property type="match status" value="1"/>
</dbReference>
<organism evidence="12 13">
    <name type="scientific">Amphibalanus amphitrite</name>
    <name type="common">Striped barnacle</name>
    <name type="synonym">Balanus amphitrite</name>
    <dbReference type="NCBI Taxonomy" id="1232801"/>
    <lineage>
        <taxon>Eukaryota</taxon>
        <taxon>Metazoa</taxon>
        <taxon>Ecdysozoa</taxon>
        <taxon>Arthropoda</taxon>
        <taxon>Crustacea</taxon>
        <taxon>Multicrustacea</taxon>
        <taxon>Cirripedia</taxon>
        <taxon>Thoracica</taxon>
        <taxon>Thoracicalcarea</taxon>
        <taxon>Balanomorpha</taxon>
        <taxon>Balanoidea</taxon>
        <taxon>Balanidae</taxon>
        <taxon>Amphibalaninae</taxon>
        <taxon>Amphibalanus</taxon>
    </lineage>
</organism>
<dbReference type="PROSITE" id="PS51886">
    <property type="entry name" value="TLDC"/>
    <property type="match status" value="1"/>
</dbReference>
<evidence type="ECO:0000256" key="9">
    <source>
        <dbReference type="ARBA" id="ARBA00042134"/>
    </source>
</evidence>
<evidence type="ECO:0000256" key="7">
    <source>
        <dbReference type="ARBA" id="ARBA00039594"/>
    </source>
</evidence>
<keyword evidence="4" id="KW-0963">Cytoplasm</keyword>
<comment type="caution">
    <text evidence="12">The sequence shown here is derived from an EMBL/GenBank/DDBJ whole genome shotgun (WGS) entry which is preliminary data.</text>
</comment>
<evidence type="ECO:0000256" key="10">
    <source>
        <dbReference type="SAM" id="MobiDB-lite"/>
    </source>
</evidence>
<gene>
    <name evidence="12" type="primary">TLDC1_0</name>
    <name evidence="12" type="ORF">FJT64_017238</name>
</gene>
<accession>A0A6A4X778</accession>
<evidence type="ECO:0000313" key="13">
    <source>
        <dbReference type="Proteomes" id="UP000440578"/>
    </source>
</evidence>
<evidence type="ECO:0000256" key="2">
    <source>
        <dbReference type="ARBA" id="ARBA00004371"/>
    </source>
</evidence>
<dbReference type="GO" id="GO:0006979">
    <property type="term" value="P:response to oxidative stress"/>
    <property type="evidence" value="ECO:0007669"/>
    <property type="project" value="TreeGrafter"/>
</dbReference>
<evidence type="ECO:0000256" key="3">
    <source>
        <dbReference type="ARBA" id="ARBA00004496"/>
    </source>
</evidence>
<dbReference type="EMBL" id="VIIS01000201">
    <property type="protein sequence ID" value="KAF0311990.1"/>
    <property type="molecule type" value="Genomic_DNA"/>
</dbReference>
<dbReference type="GO" id="GO:0016020">
    <property type="term" value="C:membrane"/>
    <property type="evidence" value="ECO:0007669"/>
    <property type="project" value="UniProtKB-SubCell"/>
</dbReference>
<name>A0A6A4X778_AMPAM</name>
<feature type="region of interest" description="Disordered" evidence="10">
    <location>
        <begin position="410"/>
        <end position="432"/>
    </location>
</feature>
<dbReference type="InterPro" id="IPR006571">
    <property type="entry name" value="TLDc_dom"/>
</dbReference>
<dbReference type="AlphaFoldDB" id="A0A6A4X778"/>
<dbReference type="Proteomes" id="UP000440578">
    <property type="component" value="Unassembled WGS sequence"/>
</dbReference>
<reference evidence="12 13" key="1">
    <citation type="submission" date="2019-07" db="EMBL/GenBank/DDBJ databases">
        <title>Draft genome assembly of a fouling barnacle, Amphibalanus amphitrite (Darwin, 1854): The first reference genome for Thecostraca.</title>
        <authorList>
            <person name="Kim W."/>
        </authorList>
    </citation>
    <scope>NUCLEOTIDE SEQUENCE [LARGE SCALE GENOMIC DNA]</scope>
    <source>
        <strain evidence="12">SNU_AA5</strain>
        <tissue evidence="12">Soma without cirri and trophi</tissue>
    </source>
</reference>
<dbReference type="GO" id="GO:0005634">
    <property type="term" value="C:nucleus"/>
    <property type="evidence" value="ECO:0007669"/>
    <property type="project" value="TreeGrafter"/>
</dbReference>
<dbReference type="Pfam" id="PF07534">
    <property type="entry name" value="TLD"/>
    <property type="match status" value="1"/>
</dbReference>
<sequence>MGQHHGKQTEKDQKLLFSPESQDKLKEVFLDASIGDEKVCLVKGLQECLGRVLHSTIAARLCQQMHPDGAGKIDYQSYVFLTNALFKATLEQRSALVETLARGDSDHVDILDLRHYVEKMVLSYVSVLKLTKRPKMESLERLTTALLAEFSDKDASVPVTQSDIESWLLRCPLFAAIQTNVFRSAFNLDIPHDYRHILPDMPDIDKSYEPAIGPLERMFVNYALPQQQRDQWRLFFSNKIHGQSFSTMLGSIVDQGPSLVVIRDTDGHVFGAYAPESWHCNGEFYGTAQTFLYALDPKMEIFLPSGFNENYMYLNVNQQTLPNGMGFGGKFEYFGLFVSADFGHGFTAPTCTTFESRQLSGKKRFQIDVIEVWGVGPKPKKVDDDSAVKPSILDADPEGAAMVEMVKGGMHSEGLRETPTSDIPAEKELPPM</sequence>
<evidence type="ECO:0000256" key="1">
    <source>
        <dbReference type="ARBA" id="ARBA00004370"/>
    </source>
</evidence>
<protein>
    <recommendedName>
        <fullName evidence="7">MTOR-associated protein MEAK7</fullName>
    </recommendedName>
    <alternativeName>
        <fullName evidence="9">TBC/LysM-associated domain-containing protein 1</fullName>
    </alternativeName>
    <alternativeName>
        <fullName evidence="8">TLD domain-containing protein 1</fullName>
    </alternativeName>
</protein>